<gene>
    <name evidence="3" type="ORF">QBC35DRAFT_509527</name>
</gene>
<organism evidence="3 4">
    <name type="scientific">Podospora australis</name>
    <dbReference type="NCBI Taxonomy" id="1536484"/>
    <lineage>
        <taxon>Eukaryota</taxon>
        <taxon>Fungi</taxon>
        <taxon>Dikarya</taxon>
        <taxon>Ascomycota</taxon>
        <taxon>Pezizomycotina</taxon>
        <taxon>Sordariomycetes</taxon>
        <taxon>Sordariomycetidae</taxon>
        <taxon>Sordariales</taxon>
        <taxon>Podosporaceae</taxon>
        <taxon>Podospora</taxon>
    </lineage>
</organism>
<dbReference type="AlphaFoldDB" id="A0AAN7AD06"/>
<sequence length="357" mass="40965">MTTENPKWDGLPHWEQEPEVAEDYIRYLDESVEKALPEGTVFQEILPHGASFWTRTAKIEALDADEEPVAYFLKVSIDDTGKGMMHGEFESMTALHGAMPELAPKPLSWGTYESDPNIHFFLCEFVDMDDGQLCSLDTFPKLMAKLHRKAVSPSGKFGFHVTTYQGRLPQDPTPCDTWEECFRRNIHIMFEHELASQGYEEEFAQLREAVMSKVLPRLLRPMETGGRKVVPTLVHGDLWEGNTGTDLETGIPKIFDACSLYAHNEYEMAPWRPVRQKMGKPYVVAYNKCFPISEPVEDFDGRNMLYALRFNICSSALYPGNPNYRNLVRAEMRELIERYGEGFKGWLARHPEPRTDL</sequence>
<proteinExistence type="predicted"/>
<keyword evidence="3" id="KW-0808">Transferase</keyword>
<dbReference type="PANTHER" id="PTHR12149:SF8">
    <property type="entry name" value="PROTEIN-RIBULOSAMINE 3-KINASE"/>
    <property type="match status" value="1"/>
</dbReference>
<dbReference type="Gene3D" id="3.90.1200.10">
    <property type="match status" value="1"/>
</dbReference>
<dbReference type="Proteomes" id="UP001302126">
    <property type="component" value="Unassembled WGS sequence"/>
</dbReference>
<keyword evidence="3" id="KW-0418">Kinase</keyword>
<dbReference type="EMBL" id="MU864624">
    <property type="protein sequence ID" value="KAK4182678.1"/>
    <property type="molecule type" value="Genomic_DNA"/>
</dbReference>
<evidence type="ECO:0000256" key="2">
    <source>
        <dbReference type="ARBA" id="ARBA00048655"/>
    </source>
</evidence>
<evidence type="ECO:0000313" key="4">
    <source>
        <dbReference type="Proteomes" id="UP001302126"/>
    </source>
</evidence>
<evidence type="ECO:0000256" key="1">
    <source>
        <dbReference type="ARBA" id="ARBA00011961"/>
    </source>
</evidence>
<comment type="caution">
    <text evidence="3">The sequence shown here is derived from an EMBL/GenBank/DDBJ whole genome shotgun (WGS) entry which is preliminary data.</text>
</comment>
<dbReference type="InterPro" id="IPR016477">
    <property type="entry name" value="Fructo-/Ketosamine-3-kinase"/>
</dbReference>
<reference evidence="3" key="2">
    <citation type="submission" date="2023-05" db="EMBL/GenBank/DDBJ databases">
        <authorList>
            <consortium name="Lawrence Berkeley National Laboratory"/>
            <person name="Steindorff A."/>
            <person name="Hensen N."/>
            <person name="Bonometti L."/>
            <person name="Westerberg I."/>
            <person name="Brannstrom I.O."/>
            <person name="Guillou S."/>
            <person name="Cros-Aarteil S."/>
            <person name="Calhoun S."/>
            <person name="Haridas S."/>
            <person name="Kuo A."/>
            <person name="Mondo S."/>
            <person name="Pangilinan J."/>
            <person name="Riley R."/>
            <person name="Labutti K."/>
            <person name="Andreopoulos B."/>
            <person name="Lipzen A."/>
            <person name="Chen C."/>
            <person name="Yanf M."/>
            <person name="Daum C."/>
            <person name="Ng V."/>
            <person name="Clum A."/>
            <person name="Ohm R."/>
            <person name="Martin F."/>
            <person name="Silar P."/>
            <person name="Natvig D."/>
            <person name="Lalanne C."/>
            <person name="Gautier V."/>
            <person name="Ament-Velasquez S.L."/>
            <person name="Kruys A."/>
            <person name="Hutchinson M.I."/>
            <person name="Powell A.J."/>
            <person name="Barry K."/>
            <person name="Miller A.N."/>
            <person name="Grigoriev I.V."/>
            <person name="Debuchy R."/>
            <person name="Gladieux P."/>
            <person name="Thoren M.H."/>
            <person name="Johannesson H."/>
        </authorList>
    </citation>
    <scope>NUCLEOTIDE SEQUENCE</scope>
    <source>
        <strain evidence="3">PSN309</strain>
    </source>
</reference>
<accession>A0AAN7AD06</accession>
<dbReference type="PANTHER" id="PTHR12149">
    <property type="entry name" value="FRUCTOSAMINE 3 KINASE-RELATED PROTEIN"/>
    <property type="match status" value="1"/>
</dbReference>
<dbReference type="SUPFAM" id="SSF56112">
    <property type="entry name" value="Protein kinase-like (PK-like)"/>
    <property type="match status" value="1"/>
</dbReference>
<evidence type="ECO:0000313" key="3">
    <source>
        <dbReference type="EMBL" id="KAK4182678.1"/>
    </source>
</evidence>
<dbReference type="EC" id="2.7.1.172" evidence="1"/>
<reference evidence="3" key="1">
    <citation type="journal article" date="2023" name="Mol. Phylogenet. Evol.">
        <title>Genome-scale phylogeny and comparative genomics of the fungal order Sordariales.</title>
        <authorList>
            <person name="Hensen N."/>
            <person name="Bonometti L."/>
            <person name="Westerberg I."/>
            <person name="Brannstrom I.O."/>
            <person name="Guillou S."/>
            <person name="Cros-Aarteil S."/>
            <person name="Calhoun S."/>
            <person name="Haridas S."/>
            <person name="Kuo A."/>
            <person name="Mondo S."/>
            <person name="Pangilinan J."/>
            <person name="Riley R."/>
            <person name="LaButti K."/>
            <person name="Andreopoulos B."/>
            <person name="Lipzen A."/>
            <person name="Chen C."/>
            <person name="Yan M."/>
            <person name="Daum C."/>
            <person name="Ng V."/>
            <person name="Clum A."/>
            <person name="Steindorff A."/>
            <person name="Ohm R.A."/>
            <person name="Martin F."/>
            <person name="Silar P."/>
            <person name="Natvig D.O."/>
            <person name="Lalanne C."/>
            <person name="Gautier V."/>
            <person name="Ament-Velasquez S.L."/>
            <person name="Kruys A."/>
            <person name="Hutchinson M.I."/>
            <person name="Powell A.J."/>
            <person name="Barry K."/>
            <person name="Miller A.N."/>
            <person name="Grigoriev I.V."/>
            <person name="Debuchy R."/>
            <person name="Gladieux P."/>
            <person name="Hiltunen Thoren M."/>
            <person name="Johannesson H."/>
        </authorList>
    </citation>
    <scope>NUCLEOTIDE SEQUENCE</scope>
    <source>
        <strain evidence="3">PSN309</strain>
    </source>
</reference>
<name>A0AAN7AD06_9PEZI</name>
<dbReference type="GO" id="GO:0102193">
    <property type="term" value="F:protein-ribulosamine 3-kinase activity"/>
    <property type="evidence" value="ECO:0007669"/>
    <property type="project" value="UniProtKB-EC"/>
</dbReference>
<keyword evidence="4" id="KW-1185">Reference proteome</keyword>
<dbReference type="InterPro" id="IPR011009">
    <property type="entry name" value="Kinase-like_dom_sf"/>
</dbReference>
<protein>
    <recommendedName>
        <fullName evidence="1">protein-ribulosamine 3-kinase</fullName>
        <ecNumber evidence="1">2.7.1.172</ecNumber>
    </recommendedName>
</protein>
<dbReference type="GO" id="GO:0016301">
    <property type="term" value="F:kinase activity"/>
    <property type="evidence" value="ECO:0007669"/>
    <property type="project" value="UniProtKB-KW"/>
</dbReference>
<comment type="catalytic activity">
    <reaction evidence="2">
        <text>N(6)-D-ribulosyl-L-lysyl-[protein] + ATP = N(6)-(3-O-phospho-D-ribulosyl)-L-lysyl-[protein] + ADP + H(+)</text>
        <dbReference type="Rhea" id="RHEA:48432"/>
        <dbReference type="Rhea" id="RHEA-COMP:12103"/>
        <dbReference type="Rhea" id="RHEA-COMP:12104"/>
        <dbReference type="ChEBI" id="CHEBI:15378"/>
        <dbReference type="ChEBI" id="CHEBI:30616"/>
        <dbReference type="ChEBI" id="CHEBI:90418"/>
        <dbReference type="ChEBI" id="CHEBI:90420"/>
        <dbReference type="ChEBI" id="CHEBI:456216"/>
        <dbReference type="EC" id="2.7.1.172"/>
    </reaction>
    <physiologicalReaction direction="left-to-right" evidence="2">
        <dbReference type="Rhea" id="RHEA:48433"/>
    </physiologicalReaction>
</comment>
<dbReference type="Pfam" id="PF03881">
    <property type="entry name" value="Fructosamin_kin"/>
    <property type="match status" value="1"/>
</dbReference>